<feature type="domain" description="BHLH" evidence="6">
    <location>
        <begin position="232"/>
        <end position="282"/>
    </location>
</feature>
<dbReference type="PANTHER" id="PTHR16223:SF345">
    <property type="entry name" value="TRANSCRIPTION FACTOR BHLH130-LIKE"/>
    <property type="match status" value="1"/>
</dbReference>
<keyword evidence="2" id="KW-0805">Transcription regulation</keyword>
<evidence type="ECO:0000256" key="5">
    <source>
        <dbReference type="ARBA" id="ARBA00023242"/>
    </source>
</evidence>
<dbReference type="Gene3D" id="4.10.280.10">
    <property type="entry name" value="Helix-loop-helix DNA-binding domain"/>
    <property type="match status" value="1"/>
</dbReference>
<evidence type="ECO:0000256" key="2">
    <source>
        <dbReference type="ARBA" id="ARBA00023015"/>
    </source>
</evidence>
<keyword evidence="3" id="KW-0238">DNA-binding</keyword>
<name>A0AA88DKD1_FICCA</name>
<dbReference type="Pfam" id="PF00010">
    <property type="entry name" value="HLH"/>
    <property type="match status" value="1"/>
</dbReference>
<dbReference type="GO" id="GO:0000981">
    <property type="term" value="F:DNA-binding transcription factor activity, RNA polymerase II-specific"/>
    <property type="evidence" value="ECO:0007669"/>
    <property type="project" value="TreeGrafter"/>
</dbReference>
<evidence type="ECO:0000256" key="3">
    <source>
        <dbReference type="ARBA" id="ARBA00023125"/>
    </source>
</evidence>
<dbReference type="GO" id="GO:0046983">
    <property type="term" value="F:protein dimerization activity"/>
    <property type="evidence" value="ECO:0007669"/>
    <property type="project" value="InterPro"/>
</dbReference>
<keyword evidence="5" id="KW-0539">Nucleus</keyword>
<dbReference type="AlphaFoldDB" id="A0AA88DKD1"/>
<accession>A0AA88DKD1</accession>
<dbReference type="PANTHER" id="PTHR16223">
    <property type="entry name" value="TRANSCRIPTION FACTOR BHLH83-RELATED"/>
    <property type="match status" value="1"/>
</dbReference>
<evidence type="ECO:0000259" key="6">
    <source>
        <dbReference type="PROSITE" id="PS50888"/>
    </source>
</evidence>
<dbReference type="Proteomes" id="UP001187192">
    <property type="component" value="Unassembled WGS sequence"/>
</dbReference>
<proteinExistence type="predicted"/>
<comment type="caution">
    <text evidence="7">The sequence shown here is derived from an EMBL/GenBank/DDBJ whole genome shotgun (WGS) entry which is preliminary data.</text>
</comment>
<evidence type="ECO:0000256" key="1">
    <source>
        <dbReference type="ARBA" id="ARBA00004123"/>
    </source>
</evidence>
<keyword evidence="8" id="KW-1185">Reference proteome</keyword>
<dbReference type="InterPro" id="IPR011598">
    <property type="entry name" value="bHLH_dom"/>
</dbReference>
<dbReference type="InterPro" id="IPR045843">
    <property type="entry name" value="IND-like"/>
</dbReference>
<evidence type="ECO:0000313" key="7">
    <source>
        <dbReference type="EMBL" id="GMN55284.1"/>
    </source>
</evidence>
<organism evidence="7 8">
    <name type="scientific">Ficus carica</name>
    <name type="common">Common fig</name>
    <dbReference type="NCBI Taxonomy" id="3494"/>
    <lineage>
        <taxon>Eukaryota</taxon>
        <taxon>Viridiplantae</taxon>
        <taxon>Streptophyta</taxon>
        <taxon>Embryophyta</taxon>
        <taxon>Tracheophyta</taxon>
        <taxon>Spermatophyta</taxon>
        <taxon>Magnoliopsida</taxon>
        <taxon>eudicotyledons</taxon>
        <taxon>Gunneridae</taxon>
        <taxon>Pentapetalae</taxon>
        <taxon>rosids</taxon>
        <taxon>fabids</taxon>
        <taxon>Rosales</taxon>
        <taxon>Moraceae</taxon>
        <taxon>Ficeae</taxon>
        <taxon>Ficus</taxon>
    </lineage>
</organism>
<comment type="subcellular location">
    <subcellularLocation>
        <location evidence="1">Nucleus</location>
    </subcellularLocation>
</comment>
<dbReference type="InterPro" id="IPR036638">
    <property type="entry name" value="HLH_DNA-bd_sf"/>
</dbReference>
<dbReference type="SUPFAM" id="SSF47459">
    <property type="entry name" value="HLH, helix-loop-helix DNA-binding domain"/>
    <property type="match status" value="1"/>
</dbReference>
<dbReference type="GO" id="GO:0000978">
    <property type="term" value="F:RNA polymerase II cis-regulatory region sequence-specific DNA binding"/>
    <property type="evidence" value="ECO:0007669"/>
    <property type="project" value="TreeGrafter"/>
</dbReference>
<evidence type="ECO:0000313" key="8">
    <source>
        <dbReference type="Proteomes" id="UP001187192"/>
    </source>
</evidence>
<gene>
    <name evidence="7" type="ORF">TIFTF001_024398</name>
</gene>
<dbReference type="SMART" id="SM00353">
    <property type="entry name" value="HLH"/>
    <property type="match status" value="1"/>
</dbReference>
<evidence type="ECO:0000256" key="4">
    <source>
        <dbReference type="ARBA" id="ARBA00023163"/>
    </source>
</evidence>
<dbReference type="EMBL" id="BTGU01000056">
    <property type="protein sequence ID" value="GMN55284.1"/>
    <property type="molecule type" value="Genomic_DNA"/>
</dbReference>
<dbReference type="GO" id="GO:0005634">
    <property type="term" value="C:nucleus"/>
    <property type="evidence" value="ECO:0007669"/>
    <property type="project" value="UniProtKB-SubCell"/>
</dbReference>
<dbReference type="PROSITE" id="PS50888">
    <property type="entry name" value="BHLH"/>
    <property type="match status" value="1"/>
</dbReference>
<protein>
    <recommendedName>
        <fullName evidence="6">BHLH domain-containing protein</fullName>
    </recommendedName>
</protein>
<keyword evidence="4" id="KW-0804">Transcription</keyword>
<reference evidence="7" key="1">
    <citation type="submission" date="2023-07" db="EMBL/GenBank/DDBJ databases">
        <title>draft genome sequence of fig (Ficus carica).</title>
        <authorList>
            <person name="Takahashi T."/>
            <person name="Nishimura K."/>
        </authorList>
    </citation>
    <scope>NUCLEOTIDE SEQUENCE</scope>
</reference>
<sequence>MCSEVELMEPNMVTSGSHSSLEMEMMLERFIHNYGSSYSSSDQEQEQELEHEQEQGVLHPQHQNHGHGFSGVGSDFESKFGVGKGHVNVNPNSHLIRQSSSPPDFFSHSSLENGFGGMRGGGRVYNQLNFSSGSPTCSKHLPRIAENGNDSWDNSSFGDLKRARDHNDVKMFSSSTPLQIQDNRDFGNRGSSHGSLTHHLSLPKNFGMPSRSEKVLHFDSSVPCKMRAKRGFATHPRSIAERLRRMRISERMRRLEDLFPNIDKQTSIADKLELAVEFIKDLQKQVKTLTDTKAKCSCSSIQKQHSNPSA</sequence>